<protein>
    <submittedName>
        <fullName evidence="1">Uncharacterized protein</fullName>
    </submittedName>
</protein>
<gene>
    <name evidence="1" type="ORF">METZ01_LOCUS502024</name>
</gene>
<feature type="non-terminal residue" evidence="1">
    <location>
        <position position="1"/>
    </location>
</feature>
<dbReference type="EMBL" id="UINC01221010">
    <property type="protein sequence ID" value="SVE49170.1"/>
    <property type="molecule type" value="Genomic_DNA"/>
</dbReference>
<dbReference type="AlphaFoldDB" id="A0A383DY86"/>
<organism evidence="1">
    <name type="scientific">marine metagenome</name>
    <dbReference type="NCBI Taxonomy" id="408172"/>
    <lineage>
        <taxon>unclassified sequences</taxon>
        <taxon>metagenomes</taxon>
        <taxon>ecological metagenomes</taxon>
    </lineage>
</organism>
<sequence length="56" mass="6508">MANLKKWSGHQICLTKNNFVYTILCKLFQLMNVRRIIHLAGSVRGGVTKDFRILLF</sequence>
<evidence type="ECO:0000313" key="1">
    <source>
        <dbReference type="EMBL" id="SVE49170.1"/>
    </source>
</evidence>
<accession>A0A383DY86</accession>
<proteinExistence type="predicted"/>
<feature type="non-terminal residue" evidence="1">
    <location>
        <position position="56"/>
    </location>
</feature>
<reference evidence="1" key="1">
    <citation type="submission" date="2018-05" db="EMBL/GenBank/DDBJ databases">
        <authorList>
            <person name="Lanie J.A."/>
            <person name="Ng W.-L."/>
            <person name="Kazmierczak K.M."/>
            <person name="Andrzejewski T.M."/>
            <person name="Davidsen T.M."/>
            <person name="Wayne K.J."/>
            <person name="Tettelin H."/>
            <person name="Glass J.I."/>
            <person name="Rusch D."/>
            <person name="Podicherti R."/>
            <person name="Tsui H.-C.T."/>
            <person name="Winkler M.E."/>
        </authorList>
    </citation>
    <scope>NUCLEOTIDE SEQUENCE</scope>
</reference>
<name>A0A383DY86_9ZZZZ</name>